<dbReference type="InParanoid" id="Q5ASJ1"/>
<protein>
    <submittedName>
        <fullName evidence="1">Uncharacterized protein</fullName>
    </submittedName>
</protein>
<dbReference type="AlphaFoldDB" id="Q5ASJ1"/>
<accession>C8VA04</accession>
<accession>Q5ASJ1</accession>
<dbReference type="RefSeq" id="XP_682008.1">
    <property type="nucleotide sequence ID" value="XM_676916.1"/>
</dbReference>
<proteinExistence type="predicted"/>
<organism evidence="1 2">
    <name type="scientific">Emericella nidulans (strain FGSC A4 / ATCC 38163 / CBS 112.46 / NRRL 194 / M139)</name>
    <name type="common">Aspergillus nidulans</name>
    <dbReference type="NCBI Taxonomy" id="227321"/>
    <lineage>
        <taxon>Eukaryota</taxon>
        <taxon>Fungi</taxon>
        <taxon>Dikarya</taxon>
        <taxon>Ascomycota</taxon>
        <taxon>Pezizomycotina</taxon>
        <taxon>Eurotiomycetes</taxon>
        <taxon>Eurotiomycetidae</taxon>
        <taxon>Eurotiales</taxon>
        <taxon>Aspergillaceae</taxon>
        <taxon>Aspergillus</taxon>
        <taxon>Aspergillus subgen. Nidulantes</taxon>
    </lineage>
</organism>
<dbReference type="KEGG" id="ani:ANIA_08739"/>
<gene>
    <name evidence="1" type="ORF">ANIA_08739</name>
</gene>
<reference evidence="2" key="2">
    <citation type="journal article" date="2009" name="Fungal Genet. Biol.">
        <title>The 2008 update of the Aspergillus nidulans genome annotation: a community effort.</title>
        <authorList>
            <person name="Wortman J.R."/>
            <person name="Gilsenan J.M."/>
            <person name="Joardar V."/>
            <person name="Deegan J."/>
            <person name="Clutterbuck J."/>
            <person name="Andersen M.R."/>
            <person name="Archer D."/>
            <person name="Bencina M."/>
            <person name="Braus G."/>
            <person name="Coutinho P."/>
            <person name="von Dohren H."/>
            <person name="Doonan J."/>
            <person name="Driessen A.J."/>
            <person name="Durek P."/>
            <person name="Espeso E."/>
            <person name="Fekete E."/>
            <person name="Flipphi M."/>
            <person name="Estrada C.G."/>
            <person name="Geysens S."/>
            <person name="Goldman G."/>
            <person name="de Groot P.W."/>
            <person name="Hansen K."/>
            <person name="Harris S.D."/>
            <person name="Heinekamp T."/>
            <person name="Helmstaedt K."/>
            <person name="Henrissat B."/>
            <person name="Hofmann G."/>
            <person name="Homan T."/>
            <person name="Horio T."/>
            <person name="Horiuchi H."/>
            <person name="James S."/>
            <person name="Jones M."/>
            <person name="Karaffa L."/>
            <person name="Karanyi Z."/>
            <person name="Kato M."/>
            <person name="Keller N."/>
            <person name="Kelly D.E."/>
            <person name="Kiel J.A."/>
            <person name="Kim J.M."/>
            <person name="van der Klei I.J."/>
            <person name="Klis F.M."/>
            <person name="Kovalchuk A."/>
            <person name="Krasevec N."/>
            <person name="Kubicek C.P."/>
            <person name="Liu B."/>
            <person name="Maccabe A."/>
            <person name="Meyer V."/>
            <person name="Mirabito P."/>
            <person name="Miskei M."/>
            <person name="Mos M."/>
            <person name="Mullins J."/>
            <person name="Nelson D.R."/>
            <person name="Nielsen J."/>
            <person name="Oakley B.R."/>
            <person name="Osmani S.A."/>
            <person name="Pakula T."/>
            <person name="Paszewski A."/>
            <person name="Paulsen I."/>
            <person name="Pilsyk S."/>
            <person name="Pocsi I."/>
            <person name="Punt P.J."/>
            <person name="Ram A.F."/>
            <person name="Ren Q."/>
            <person name="Robellet X."/>
            <person name="Robson G."/>
            <person name="Seiboth B."/>
            <person name="van Solingen P."/>
            <person name="Specht T."/>
            <person name="Sun J."/>
            <person name="Taheri-Talesh N."/>
            <person name="Takeshita N."/>
            <person name="Ussery D."/>
            <person name="vanKuyk P.A."/>
            <person name="Visser H."/>
            <person name="van de Vondervoort P.J."/>
            <person name="de Vries R.P."/>
            <person name="Walton J."/>
            <person name="Xiang X."/>
            <person name="Xiong Y."/>
            <person name="Zeng A.P."/>
            <person name="Brandt B.W."/>
            <person name="Cornell M.J."/>
            <person name="van den Hondel C.A."/>
            <person name="Visser J."/>
            <person name="Oliver S.G."/>
            <person name="Turner G."/>
        </authorList>
    </citation>
    <scope>GENOME REANNOTATION</scope>
    <source>
        <strain evidence="2">FGSC A4 / ATCC 38163 / CBS 112.46 / NRRL 194 / M139</strain>
    </source>
</reference>
<sequence length="330" mass="35372">MGLMRYHRRHHFRVAITVASSCSLARSSYLTLCGIAENGTPIRTNRTNQRWLRDQPTGQLRLTTRRERNTTAKPLTDCSMPAMQLCCALCKAQGHCGARSPPSVPGAEGTSPRWGGEQPLPAYVRLITSNNTTHGFPTFVRTSGYQSVEMAKAFFGTWAVKLQPVLLGHFGEIRSCLVFSGNCGSGPLAGASAAARAFIIAASPTEDTGIAWHGVAWRGAKWLSDRSHGYDVLGLPSEDLVLAQTLRSALRTTTASKSLNITAKVRLADYPQNIPSGHVSGWTTISAGDSGDRKDGARTAISALESGPGRMMYGSNLARKSPVVDPSEAS</sequence>
<dbReference type="HOGENOM" id="CLU_842057_0_0_1"/>
<dbReference type="GeneID" id="2868398"/>
<reference evidence="2" key="1">
    <citation type="journal article" date="2005" name="Nature">
        <title>Sequencing of Aspergillus nidulans and comparative analysis with A. fumigatus and A. oryzae.</title>
        <authorList>
            <person name="Galagan J.E."/>
            <person name="Calvo S.E."/>
            <person name="Cuomo C."/>
            <person name="Ma L.J."/>
            <person name="Wortman J.R."/>
            <person name="Batzoglou S."/>
            <person name="Lee S.I."/>
            <person name="Basturkmen M."/>
            <person name="Spevak C.C."/>
            <person name="Clutterbuck J."/>
            <person name="Kapitonov V."/>
            <person name="Jurka J."/>
            <person name="Scazzocchio C."/>
            <person name="Farman M."/>
            <person name="Butler J."/>
            <person name="Purcell S."/>
            <person name="Harris S."/>
            <person name="Braus G.H."/>
            <person name="Draht O."/>
            <person name="Busch S."/>
            <person name="D'Enfert C."/>
            <person name="Bouchier C."/>
            <person name="Goldman G.H."/>
            <person name="Bell-Pedersen D."/>
            <person name="Griffiths-Jones S."/>
            <person name="Doonan J.H."/>
            <person name="Yu J."/>
            <person name="Vienken K."/>
            <person name="Pain A."/>
            <person name="Freitag M."/>
            <person name="Selker E.U."/>
            <person name="Archer D.B."/>
            <person name="Penalva M.A."/>
            <person name="Oakley B.R."/>
            <person name="Momany M."/>
            <person name="Tanaka T."/>
            <person name="Kumagai T."/>
            <person name="Asai K."/>
            <person name="Machida M."/>
            <person name="Nierman W.C."/>
            <person name="Denning D.W."/>
            <person name="Caddick M."/>
            <person name="Hynes M."/>
            <person name="Paoletti M."/>
            <person name="Fischer R."/>
            <person name="Miller B."/>
            <person name="Dyer P."/>
            <person name="Sachs M.S."/>
            <person name="Osmani S.A."/>
            <person name="Birren B.W."/>
        </authorList>
    </citation>
    <scope>NUCLEOTIDE SEQUENCE [LARGE SCALE GENOMIC DNA]</scope>
    <source>
        <strain evidence="2">FGSC A4 / ATCC 38163 / CBS 112.46 / NRRL 194 / M139</strain>
    </source>
</reference>
<evidence type="ECO:0000313" key="2">
    <source>
        <dbReference type="Proteomes" id="UP000000560"/>
    </source>
</evidence>
<name>Q5ASJ1_EMENI</name>
<keyword evidence="2" id="KW-1185">Reference proteome</keyword>
<dbReference type="EMBL" id="BN001303">
    <property type="protein sequence ID" value="CBF78127.1"/>
    <property type="molecule type" value="Genomic_DNA"/>
</dbReference>
<dbReference type="Proteomes" id="UP000000560">
    <property type="component" value="Chromosome III"/>
</dbReference>
<evidence type="ECO:0000313" key="1">
    <source>
        <dbReference type="EMBL" id="CBF78127.1"/>
    </source>
</evidence>